<reference evidence="2" key="1">
    <citation type="journal article" date="2022" name="bioRxiv">
        <title>Sequencing and chromosome-scale assembly of the giantPleurodeles waltlgenome.</title>
        <authorList>
            <person name="Brown T."/>
            <person name="Elewa A."/>
            <person name="Iarovenko S."/>
            <person name="Subramanian E."/>
            <person name="Araus A.J."/>
            <person name="Petzold A."/>
            <person name="Susuki M."/>
            <person name="Suzuki K.-i.T."/>
            <person name="Hayashi T."/>
            <person name="Toyoda A."/>
            <person name="Oliveira C."/>
            <person name="Osipova E."/>
            <person name="Leigh N.D."/>
            <person name="Simon A."/>
            <person name="Yun M.H."/>
        </authorList>
    </citation>
    <scope>NUCLEOTIDE SEQUENCE</scope>
    <source>
        <strain evidence="2">20211129_DDA</strain>
        <tissue evidence="2">Liver</tissue>
    </source>
</reference>
<protein>
    <submittedName>
        <fullName evidence="2">Uncharacterized protein</fullName>
    </submittedName>
</protein>
<proteinExistence type="predicted"/>
<comment type="caution">
    <text evidence="2">The sequence shown here is derived from an EMBL/GenBank/DDBJ whole genome shotgun (WGS) entry which is preliminary data.</text>
</comment>
<keyword evidence="3" id="KW-1185">Reference proteome</keyword>
<organism evidence="2 3">
    <name type="scientific">Pleurodeles waltl</name>
    <name type="common">Iberian ribbed newt</name>
    <dbReference type="NCBI Taxonomy" id="8319"/>
    <lineage>
        <taxon>Eukaryota</taxon>
        <taxon>Metazoa</taxon>
        <taxon>Chordata</taxon>
        <taxon>Craniata</taxon>
        <taxon>Vertebrata</taxon>
        <taxon>Euteleostomi</taxon>
        <taxon>Amphibia</taxon>
        <taxon>Batrachia</taxon>
        <taxon>Caudata</taxon>
        <taxon>Salamandroidea</taxon>
        <taxon>Salamandridae</taxon>
        <taxon>Pleurodelinae</taxon>
        <taxon>Pleurodeles</taxon>
    </lineage>
</organism>
<accession>A0AAV7U7U4</accession>
<evidence type="ECO:0000256" key="1">
    <source>
        <dbReference type="SAM" id="MobiDB-lite"/>
    </source>
</evidence>
<sequence>MKRWDAGPISEDQDGNQTGFHAGNPKLESTCPLLNEERGSVGAHGGRPASGAAPVEILVPGSSWEDGRSCDGLGCVGFTILARKKQQGCGF</sequence>
<gene>
    <name evidence="2" type="ORF">NDU88_001529</name>
</gene>
<dbReference type="Proteomes" id="UP001066276">
    <property type="component" value="Chromosome 3_1"/>
</dbReference>
<dbReference type="EMBL" id="JANPWB010000005">
    <property type="protein sequence ID" value="KAJ1184726.1"/>
    <property type="molecule type" value="Genomic_DNA"/>
</dbReference>
<dbReference type="AlphaFoldDB" id="A0AAV7U7U4"/>
<evidence type="ECO:0000313" key="3">
    <source>
        <dbReference type="Proteomes" id="UP001066276"/>
    </source>
</evidence>
<feature type="region of interest" description="Disordered" evidence="1">
    <location>
        <begin position="1"/>
        <end position="31"/>
    </location>
</feature>
<name>A0AAV7U7U4_PLEWA</name>
<evidence type="ECO:0000313" key="2">
    <source>
        <dbReference type="EMBL" id="KAJ1184726.1"/>
    </source>
</evidence>